<feature type="non-terminal residue" evidence="1">
    <location>
        <position position="1"/>
    </location>
</feature>
<name>A0ABD0P3G0_CIRMR</name>
<comment type="caution">
    <text evidence="1">The sequence shown here is derived from an EMBL/GenBank/DDBJ whole genome shotgun (WGS) entry which is preliminary data.</text>
</comment>
<dbReference type="PANTHER" id="PTHR21590">
    <property type="entry name" value="SEA DOMAIN-CONTAINING PROTEIN"/>
    <property type="match status" value="1"/>
</dbReference>
<proteinExistence type="predicted"/>
<dbReference type="AlphaFoldDB" id="A0ABD0P3G0"/>
<dbReference type="PANTHER" id="PTHR21590:SF4">
    <property type="entry name" value="UPF0606 PROTEIN KIAA1549"/>
    <property type="match status" value="1"/>
</dbReference>
<gene>
    <name evidence="1" type="ORF">M9458_035988</name>
</gene>
<reference evidence="1 2" key="1">
    <citation type="submission" date="2024-05" db="EMBL/GenBank/DDBJ databases">
        <title>Genome sequencing and assembly of Indian major carp, Cirrhinus mrigala (Hamilton, 1822).</title>
        <authorList>
            <person name="Mohindra V."/>
            <person name="Chowdhury L.M."/>
            <person name="Lal K."/>
            <person name="Jena J.K."/>
        </authorList>
    </citation>
    <scope>NUCLEOTIDE SEQUENCE [LARGE SCALE GENOMIC DNA]</scope>
    <source>
        <strain evidence="1">CM1030</strain>
        <tissue evidence="1">Blood</tissue>
    </source>
</reference>
<sequence>ILNITTTPVDTAPRQQKVPVEITFAVRDIRGYVPGTEVSAQLRQLSVVEYSYYLGFPVWQIAE</sequence>
<dbReference type="Pfam" id="PF12877">
    <property type="entry name" value="KIAA1549"/>
    <property type="match status" value="1"/>
</dbReference>
<evidence type="ECO:0008006" key="3">
    <source>
        <dbReference type="Google" id="ProtNLM"/>
    </source>
</evidence>
<evidence type="ECO:0000313" key="1">
    <source>
        <dbReference type="EMBL" id="KAL0167766.1"/>
    </source>
</evidence>
<protein>
    <recommendedName>
        <fullName evidence="3">Vitellogenin</fullName>
    </recommendedName>
</protein>
<keyword evidence="2" id="KW-1185">Reference proteome</keyword>
<organism evidence="1 2">
    <name type="scientific">Cirrhinus mrigala</name>
    <name type="common">Mrigala</name>
    <dbReference type="NCBI Taxonomy" id="683832"/>
    <lineage>
        <taxon>Eukaryota</taxon>
        <taxon>Metazoa</taxon>
        <taxon>Chordata</taxon>
        <taxon>Craniata</taxon>
        <taxon>Vertebrata</taxon>
        <taxon>Euteleostomi</taxon>
        <taxon>Actinopterygii</taxon>
        <taxon>Neopterygii</taxon>
        <taxon>Teleostei</taxon>
        <taxon>Ostariophysi</taxon>
        <taxon>Cypriniformes</taxon>
        <taxon>Cyprinidae</taxon>
        <taxon>Labeoninae</taxon>
        <taxon>Labeonini</taxon>
        <taxon>Cirrhinus</taxon>
    </lineage>
</organism>
<evidence type="ECO:0000313" key="2">
    <source>
        <dbReference type="Proteomes" id="UP001529510"/>
    </source>
</evidence>
<feature type="non-terminal residue" evidence="1">
    <location>
        <position position="63"/>
    </location>
</feature>
<dbReference type="Proteomes" id="UP001529510">
    <property type="component" value="Unassembled WGS sequence"/>
</dbReference>
<dbReference type="InterPro" id="IPR024606">
    <property type="entry name" value="KIAA1549"/>
</dbReference>
<dbReference type="EMBL" id="JAMKFB020000018">
    <property type="protein sequence ID" value="KAL0167766.1"/>
    <property type="molecule type" value="Genomic_DNA"/>
</dbReference>
<accession>A0ABD0P3G0</accession>